<dbReference type="EnsemblPlants" id="OB07G18650.1">
    <property type="protein sequence ID" value="OB07G18650.1"/>
    <property type="gene ID" value="OB07G18650"/>
</dbReference>
<dbReference type="HOGENOM" id="CLU_109553_0_0_1"/>
<feature type="region of interest" description="Disordered" evidence="1">
    <location>
        <begin position="22"/>
        <end position="43"/>
    </location>
</feature>
<dbReference type="PANTHER" id="PTHR45749:SF35">
    <property type="entry name" value="AC-LIKE TRANSPOSASE-RELATED"/>
    <property type="match status" value="1"/>
</dbReference>
<dbReference type="AlphaFoldDB" id="J3MKD3"/>
<evidence type="ECO:0000256" key="1">
    <source>
        <dbReference type="SAM" id="MobiDB-lite"/>
    </source>
</evidence>
<accession>J3MKD3</accession>
<evidence type="ECO:0000256" key="2">
    <source>
        <dbReference type="SAM" id="SignalP"/>
    </source>
</evidence>
<dbReference type="PANTHER" id="PTHR45749">
    <property type="match status" value="1"/>
</dbReference>
<name>J3MKD3_ORYBR</name>
<evidence type="ECO:0000313" key="4">
    <source>
        <dbReference type="EnsemblPlants" id="OB07G18650.1"/>
    </source>
</evidence>
<protein>
    <recommendedName>
        <fullName evidence="3">TTF-type domain-containing protein</fullName>
    </recommendedName>
</protein>
<keyword evidence="5" id="KW-1185">Reference proteome</keyword>
<organism evidence="4">
    <name type="scientific">Oryza brachyantha</name>
    <name type="common">malo sina</name>
    <dbReference type="NCBI Taxonomy" id="4533"/>
    <lineage>
        <taxon>Eukaryota</taxon>
        <taxon>Viridiplantae</taxon>
        <taxon>Streptophyta</taxon>
        <taxon>Embryophyta</taxon>
        <taxon>Tracheophyta</taxon>
        <taxon>Spermatophyta</taxon>
        <taxon>Magnoliopsida</taxon>
        <taxon>Liliopsida</taxon>
        <taxon>Poales</taxon>
        <taxon>Poaceae</taxon>
        <taxon>BOP clade</taxon>
        <taxon>Oryzoideae</taxon>
        <taxon>Oryzeae</taxon>
        <taxon>Oryzinae</taxon>
        <taxon>Oryza</taxon>
    </lineage>
</organism>
<reference evidence="4" key="2">
    <citation type="submission" date="2013-04" db="UniProtKB">
        <authorList>
            <consortium name="EnsemblPlants"/>
        </authorList>
    </citation>
    <scope>IDENTIFICATION</scope>
</reference>
<evidence type="ECO:0000259" key="3">
    <source>
        <dbReference type="SMART" id="SM00597"/>
    </source>
</evidence>
<keyword evidence="2" id="KW-0732">Signal</keyword>
<dbReference type="Gramene" id="OB07G18650.1">
    <property type="protein sequence ID" value="OB07G18650.1"/>
    <property type="gene ID" value="OB07G18650"/>
</dbReference>
<sequence>MAEMKKTLLLLLLRSSEGTVLPAPPVGVHDTENADDPNPNDDQPAIENIAEQVPKQIDILAEKGPKRDLSIQKGPKDRFSSRFSALFYTRILSNGDEYDRDWLVYSKELDKVLCFSCKIFNKGHRKGNLATAGFNGRAHLSERLREHETSADHVLNMAAWYDLRNRLQKDQTIDKFAQQQLEKEKEHRRKVLFRKVAIVKFLGKHNLAFCGHNSKIPWQT</sequence>
<dbReference type="eggNOG" id="ENOG502QPQD">
    <property type="taxonomic scope" value="Eukaryota"/>
</dbReference>
<proteinExistence type="predicted"/>
<dbReference type="Proteomes" id="UP000006038">
    <property type="component" value="Chromosome 7"/>
</dbReference>
<dbReference type="STRING" id="4533.J3MKD3"/>
<feature type="domain" description="TTF-type" evidence="3">
    <location>
        <begin position="87"/>
        <end position="172"/>
    </location>
</feature>
<reference evidence="4" key="1">
    <citation type="journal article" date="2013" name="Nat. Commun.">
        <title>Whole-genome sequencing of Oryza brachyantha reveals mechanisms underlying Oryza genome evolution.</title>
        <authorList>
            <person name="Chen J."/>
            <person name="Huang Q."/>
            <person name="Gao D."/>
            <person name="Wang J."/>
            <person name="Lang Y."/>
            <person name="Liu T."/>
            <person name="Li B."/>
            <person name="Bai Z."/>
            <person name="Luis Goicoechea J."/>
            <person name="Liang C."/>
            <person name="Chen C."/>
            <person name="Zhang W."/>
            <person name="Sun S."/>
            <person name="Liao Y."/>
            <person name="Zhang X."/>
            <person name="Yang L."/>
            <person name="Song C."/>
            <person name="Wang M."/>
            <person name="Shi J."/>
            <person name="Liu G."/>
            <person name="Liu J."/>
            <person name="Zhou H."/>
            <person name="Zhou W."/>
            <person name="Yu Q."/>
            <person name="An N."/>
            <person name="Chen Y."/>
            <person name="Cai Q."/>
            <person name="Wang B."/>
            <person name="Liu B."/>
            <person name="Min J."/>
            <person name="Huang Y."/>
            <person name="Wu H."/>
            <person name="Li Z."/>
            <person name="Zhang Y."/>
            <person name="Yin Y."/>
            <person name="Song W."/>
            <person name="Jiang J."/>
            <person name="Jackson S.A."/>
            <person name="Wing R.A."/>
            <person name="Wang J."/>
            <person name="Chen M."/>
        </authorList>
    </citation>
    <scope>NUCLEOTIDE SEQUENCE [LARGE SCALE GENOMIC DNA]</scope>
    <source>
        <strain evidence="4">cv. IRGC 101232</strain>
    </source>
</reference>
<feature type="signal peptide" evidence="2">
    <location>
        <begin position="1"/>
        <end position="18"/>
    </location>
</feature>
<evidence type="ECO:0000313" key="5">
    <source>
        <dbReference type="Proteomes" id="UP000006038"/>
    </source>
</evidence>
<feature type="chain" id="PRO_5003774886" description="TTF-type domain-containing protein" evidence="2">
    <location>
        <begin position="19"/>
        <end position="220"/>
    </location>
</feature>
<dbReference type="OMA" id="KDHETSE"/>
<dbReference type="InterPro" id="IPR006580">
    <property type="entry name" value="Znf_TTF"/>
</dbReference>
<dbReference type="SMART" id="SM00597">
    <property type="entry name" value="ZnF_TTF"/>
    <property type="match status" value="1"/>
</dbReference>